<proteinExistence type="predicted"/>
<sequence length="70" mass="8063">MGLTPKKPQENPNYDWDFLDLHLKTHLKVPGSSVGINPSFFIMDNDEMLNELIKNGYSVNNSDPNRWEIS</sequence>
<reference evidence="1" key="1">
    <citation type="journal article" date="2021" name="Proc. Natl. Acad. Sci. U.S.A.">
        <title>A Catalog of Tens of Thousands of Viruses from Human Metagenomes Reveals Hidden Associations with Chronic Diseases.</title>
        <authorList>
            <person name="Tisza M.J."/>
            <person name="Buck C.B."/>
        </authorList>
    </citation>
    <scope>NUCLEOTIDE SEQUENCE</scope>
    <source>
        <strain evidence="1">Ct1is2</strain>
    </source>
</reference>
<name>A0A8S5NNP4_9CAUD</name>
<evidence type="ECO:0000313" key="1">
    <source>
        <dbReference type="EMBL" id="DAD95848.1"/>
    </source>
</evidence>
<dbReference type="EMBL" id="BK015204">
    <property type="protein sequence ID" value="DAD95848.1"/>
    <property type="molecule type" value="Genomic_DNA"/>
</dbReference>
<protein>
    <submittedName>
        <fullName evidence="1">Uncharacterized protein</fullName>
    </submittedName>
</protein>
<organism evidence="1">
    <name type="scientific">Siphoviridae sp. ct1is2</name>
    <dbReference type="NCBI Taxonomy" id="2826273"/>
    <lineage>
        <taxon>Viruses</taxon>
        <taxon>Duplodnaviria</taxon>
        <taxon>Heunggongvirae</taxon>
        <taxon>Uroviricota</taxon>
        <taxon>Caudoviricetes</taxon>
    </lineage>
</organism>
<accession>A0A8S5NNP4</accession>